<dbReference type="AlphaFoldDB" id="A0A8H3X9D0"/>
<comment type="caution">
    <text evidence="1">The sequence shown here is derived from an EMBL/GenBank/DDBJ whole genome shotgun (WGS) entry which is preliminary data.</text>
</comment>
<evidence type="ECO:0000313" key="1">
    <source>
        <dbReference type="EMBL" id="KAF0436591.1"/>
    </source>
</evidence>
<protein>
    <submittedName>
        <fullName evidence="1">Uncharacterized protein</fullName>
    </submittedName>
</protein>
<keyword evidence="2" id="KW-1185">Reference proteome</keyword>
<proteinExistence type="predicted"/>
<gene>
    <name evidence="1" type="ORF">F8M41_004664</name>
</gene>
<name>A0A8H3X9D0_GIGMA</name>
<dbReference type="OrthoDB" id="2303067at2759"/>
<dbReference type="Proteomes" id="UP000439903">
    <property type="component" value="Unassembled WGS sequence"/>
</dbReference>
<accession>A0A8H3X9D0</accession>
<organism evidence="1 2">
    <name type="scientific">Gigaspora margarita</name>
    <dbReference type="NCBI Taxonomy" id="4874"/>
    <lineage>
        <taxon>Eukaryota</taxon>
        <taxon>Fungi</taxon>
        <taxon>Fungi incertae sedis</taxon>
        <taxon>Mucoromycota</taxon>
        <taxon>Glomeromycotina</taxon>
        <taxon>Glomeromycetes</taxon>
        <taxon>Diversisporales</taxon>
        <taxon>Gigasporaceae</taxon>
        <taxon>Gigaspora</taxon>
    </lineage>
</organism>
<evidence type="ECO:0000313" key="2">
    <source>
        <dbReference type="Proteomes" id="UP000439903"/>
    </source>
</evidence>
<sequence>MSEKFIELYTACPEIGCNNSQTTNLFHATDSGKLEISNRARIRCTTCYTTEHMKNWCFSCSKHSGIFKETSNDSFTKALNLVLKNQSNNKQVMKELVLYLYDNRW</sequence>
<reference evidence="1 2" key="1">
    <citation type="journal article" date="2019" name="Environ. Microbiol.">
        <title>At the nexus of three kingdoms: the genome of the mycorrhizal fungus Gigaspora margarita provides insights into plant, endobacterial and fungal interactions.</title>
        <authorList>
            <person name="Venice F."/>
            <person name="Ghignone S."/>
            <person name="Salvioli di Fossalunga A."/>
            <person name="Amselem J."/>
            <person name="Novero M."/>
            <person name="Xianan X."/>
            <person name="Sedzielewska Toro K."/>
            <person name="Morin E."/>
            <person name="Lipzen A."/>
            <person name="Grigoriev I.V."/>
            <person name="Henrissat B."/>
            <person name="Martin F.M."/>
            <person name="Bonfante P."/>
        </authorList>
    </citation>
    <scope>NUCLEOTIDE SEQUENCE [LARGE SCALE GENOMIC DNA]</scope>
    <source>
        <strain evidence="1 2">BEG34</strain>
    </source>
</reference>
<dbReference type="EMBL" id="WTPW01001428">
    <property type="protein sequence ID" value="KAF0436591.1"/>
    <property type="molecule type" value="Genomic_DNA"/>
</dbReference>